<dbReference type="PIRSF" id="PIRSF015614">
    <property type="entry name" value="TRAF"/>
    <property type="match status" value="1"/>
</dbReference>
<evidence type="ECO:0000256" key="2">
    <source>
        <dbReference type="ARBA" id="ARBA00022490"/>
    </source>
</evidence>
<evidence type="ECO:0000256" key="10">
    <source>
        <dbReference type="ARBA" id="ARBA00023054"/>
    </source>
</evidence>
<keyword evidence="18" id="KW-1185">Reference proteome</keyword>
<keyword evidence="9" id="KW-0832">Ubl conjugation</keyword>
<dbReference type="InterPro" id="IPR001841">
    <property type="entry name" value="Znf_RING"/>
</dbReference>
<evidence type="ECO:0000313" key="17">
    <source>
        <dbReference type="EMBL" id="KAG7492903.1"/>
    </source>
</evidence>
<dbReference type="SMART" id="SM00184">
    <property type="entry name" value="RING"/>
    <property type="match status" value="1"/>
</dbReference>
<feature type="domain" description="RING-type" evidence="14">
    <location>
        <begin position="57"/>
        <end position="97"/>
    </location>
</feature>
<dbReference type="PANTHER" id="PTHR10131">
    <property type="entry name" value="TNF RECEPTOR ASSOCIATED FACTOR"/>
    <property type="match status" value="1"/>
</dbReference>
<dbReference type="GO" id="GO:0043122">
    <property type="term" value="P:regulation of canonical NF-kappaB signal transduction"/>
    <property type="evidence" value="ECO:0007669"/>
    <property type="project" value="TreeGrafter"/>
</dbReference>
<dbReference type="OrthoDB" id="1737200at2759"/>
<keyword evidence="6" id="KW-0677">Repeat</keyword>
<evidence type="ECO:0000259" key="14">
    <source>
        <dbReference type="PROSITE" id="PS50089"/>
    </source>
</evidence>
<dbReference type="Pfam" id="PF21355">
    <property type="entry name" value="TRAF-mep_MATH"/>
    <property type="match status" value="1"/>
</dbReference>
<evidence type="ECO:0000256" key="5">
    <source>
        <dbReference type="ARBA" id="ARBA00022723"/>
    </source>
</evidence>
<evidence type="ECO:0000313" key="18">
    <source>
        <dbReference type="Proteomes" id="UP001046870"/>
    </source>
</evidence>
<dbReference type="PROSITE" id="PS50089">
    <property type="entry name" value="ZF_RING_2"/>
    <property type="match status" value="1"/>
</dbReference>
<comment type="catalytic activity">
    <reaction evidence="11">
        <text>S-ubiquitinyl-[E2 ubiquitin-conjugating enzyme]-L-cysteine + [acceptor protein]-L-lysine = [E2 ubiquitin-conjugating enzyme]-L-cysteine + N(6)-ubiquitinyl-[acceptor protein]-L-lysine.</text>
        <dbReference type="EC" id="2.3.2.27"/>
    </reaction>
</comment>
<dbReference type="GO" id="GO:0008270">
    <property type="term" value="F:zinc ion binding"/>
    <property type="evidence" value="ECO:0007669"/>
    <property type="project" value="UniProtKB-UniRule"/>
</dbReference>
<dbReference type="FunFam" id="2.60.210.10:FF:000001">
    <property type="entry name" value="TNF receptor-associated factor"/>
    <property type="match status" value="1"/>
</dbReference>
<comment type="caution">
    <text evidence="17">The sequence shown here is derived from an EMBL/GenBank/DDBJ whole genome shotgun (WGS) entry which is preliminary data.</text>
</comment>
<evidence type="ECO:0000256" key="6">
    <source>
        <dbReference type="ARBA" id="ARBA00022737"/>
    </source>
</evidence>
<dbReference type="AlphaFoldDB" id="A0A9D3QMD9"/>
<dbReference type="Pfam" id="PF02176">
    <property type="entry name" value="zf-TRAF"/>
    <property type="match status" value="1"/>
</dbReference>
<dbReference type="PROSITE" id="PS00518">
    <property type="entry name" value="ZF_RING_1"/>
    <property type="match status" value="1"/>
</dbReference>
<dbReference type="GO" id="GO:0031996">
    <property type="term" value="F:thioesterase binding"/>
    <property type="evidence" value="ECO:0007669"/>
    <property type="project" value="TreeGrafter"/>
</dbReference>
<dbReference type="Proteomes" id="UP001046870">
    <property type="component" value="Chromosome 1"/>
</dbReference>
<evidence type="ECO:0000259" key="15">
    <source>
        <dbReference type="PROSITE" id="PS50144"/>
    </source>
</evidence>
<dbReference type="PROSITE" id="PS50145">
    <property type="entry name" value="ZF_TRAF"/>
    <property type="match status" value="2"/>
</dbReference>
<dbReference type="SUPFAM" id="SSF49599">
    <property type="entry name" value="TRAF domain-like"/>
    <property type="match status" value="3"/>
</dbReference>
<dbReference type="GO" id="GO:0005737">
    <property type="term" value="C:cytoplasm"/>
    <property type="evidence" value="ECO:0007669"/>
    <property type="project" value="UniProtKB-SubCell"/>
</dbReference>
<dbReference type="GO" id="GO:0006915">
    <property type="term" value="P:apoptotic process"/>
    <property type="evidence" value="ECO:0007669"/>
    <property type="project" value="UniProtKB-KW"/>
</dbReference>
<dbReference type="EMBL" id="JAFDVH010000001">
    <property type="protein sequence ID" value="KAG7492903.1"/>
    <property type="molecule type" value="Genomic_DNA"/>
</dbReference>
<gene>
    <name evidence="17" type="ORF">MATL_G00019810</name>
</gene>
<evidence type="ECO:0000256" key="7">
    <source>
        <dbReference type="ARBA" id="ARBA00022771"/>
    </source>
</evidence>
<dbReference type="FunFam" id="3.30.40.10:FF:000286">
    <property type="entry name" value="TNF receptor-associated factor"/>
    <property type="match status" value="1"/>
</dbReference>
<keyword evidence="5 11" id="KW-0479">Metal-binding</keyword>
<feature type="domain" description="MATH" evidence="15">
    <location>
        <begin position="413"/>
        <end position="557"/>
    </location>
</feature>
<protein>
    <recommendedName>
        <fullName evidence="11">TNF receptor-associated factor</fullName>
        <ecNumber evidence="11">2.3.2.27</ecNumber>
    </recommendedName>
</protein>
<feature type="coiled-coil region" evidence="13">
    <location>
        <begin position="280"/>
        <end position="365"/>
    </location>
</feature>
<keyword evidence="10 13" id="KW-0175">Coiled coil</keyword>
<dbReference type="Gene3D" id="2.60.210.10">
    <property type="entry name" value="Apoptosis, Tumor Necrosis Factor Receptor Associated Protein 2, Chain A"/>
    <property type="match status" value="1"/>
</dbReference>
<keyword evidence="4" id="KW-0053">Apoptosis</keyword>
<dbReference type="EC" id="2.3.2.27" evidence="11"/>
<proteinExistence type="inferred from homology"/>
<evidence type="ECO:0000256" key="9">
    <source>
        <dbReference type="ARBA" id="ARBA00022843"/>
    </source>
</evidence>
<name>A0A9D3QMD9_MEGAT</name>
<evidence type="ECO:0000256" key="13">
    <source>
        <dbReference type="SAM" id="Coils"/>
    </source>
</evidence>
<dbReference type="InterPro" id="IPR012227">
    <property type="entry name" value="TNF_rcpt-assoc_TRAF_met"/>
</dbReference>
<dbReference type="InterPro" id="IPR001293">
    <property type="entry name" value="Znf_TRAF"/>
</dbReference>
<feature type="domain" description="TRAF-type" evidence="16">
    <location>
        <begin position="195"/>
        <end position="251"/>
    </location>
</feature>
<evidence type="ECO:0000256" key="3">
    <source>
        <dbReference type="ARBA" id="ARBA00022499"/>
    </source>
</evidence>
<evidence type="ECO:0000256" key="8">
    <source>
        <dbReference type="ARBA" id="ARBA00022833"/>
    </source>
</evidence>
<dbReference type="GO" id="GO:0007165">
    <property type="term" value="P:signal transduction"/>
    <property type="evidence" value="ECO:0007669"/>
    <property type="project" value="InterPro"/>
</dbReference>
<comment type="subcellular location">
    <subcellularLocation>
        <location evidence="1 11">Cytoplasm</location>
    </subcellularLocation>
</comment>
<dbReference type="InterPro" id="IPR017907">
    <property type="entry name" value="Znf_RING_CS"/>
</dbReference>
<dbReference type="PANTHER" id="PTHR10131:SF83">
    <property type="entry name" value="TNF RECEPTOR-ASSOCIATED FACTOR 5"/>
    <property type="match status" value="1"/>
</dbReference>
<dbReference type="GO" id="GO:0005164">
    <property type="term" value="F:tumor necrosis factor receptor binding"/>
    <property type="evidence" value="ECO:0007669"/>
    <property type="project" value="UniProtKB-UniRule"/>
</dbReference>
<feature type="domain" description="TRAF-type" evidence="16">
    <location>
        <begin position="140"/>
        <end position="184"/>
    </location>
</feature>
<keyword evidence="7 12" id="KW-0863">Zinc-finger</keyword>
<dbReference type="InterPro" id="IPR002083">
    <property type="entry name" value="MATH/TRAF_dom"/>
</dbReference>
<evidence type="ECO:0000259" key="16">
    <source>
        <dbReference type="PROSITE" id="PS50145"/>
    </source>
</evidence>
<reference evidence="17" key="1">
    <citation type="submission" date="2021-01" db="EMBL/GenBank/DDBJ databases">
        <authorList>
            <person name="Zahm M."/>
            <person name="Roques C."/>
            <person name="Cabau C."/>
            <person name="Klopp C."/>
            <person name="Donnadieu C."/>
            <person name="Jouanno E."/>
            <person name="Lampietro C."/>
            <person name="Louis A."/>
            <person name="Herpin A."/>
            <person name="Echchiki A."/>
            <person name="Berthelot C."/>
            <person name="Parey E."/>
            <person name="Roest-Crollius H."/>
            <person name="Braasch I."/>
            <person name="Postlethwait J."/>
            <person name="Bobe J."/>
            <person name="Montfort J."/>
            <person name="Bouchez O."/>
            <person name="Begum T."/>
            <person name="Mejri S."/>
            <person name="Adams A."/>
            <person name="Chen W.-J."/>
            <person name="Guiguen Y."/>
        </authorList>
    </citation>
    <scope>NUCLEOTIDE SEQUENCE</scope>
    <source>
        <strain evidence="17">YG-15Mar2019-1</strain>
        <tissue evidence="17">Brain</tissue>
    </source>
</reference>
<dbReference type="GO" id="GO:0061630">
    <property type="term" value="F:ubiquitin protein ligase activity"/>
    <property type="evidence" value="ECO:0007669"/>
    <property type="project" value="UniProtKB-EC"/>
</dbReference>
<sequence length="565" mass="64649">MLYYTGPMANEEIASNGVRAGGFSRQNSGTAGSLEIDTFLMSRSLKFVHKLEDQYMCPSCGRVVLNPHQTGCGHIFCYQCIRAFLENSSVSKCPIDNALIKSNEVFQDNCCKREILNLEIYCTNSPNCSYTMPLCRLQEHLKTCFYESLQCSNPGCTEVMYRKDLKEHTESICVYRMEPCPHCKRHYMLIQIKDHENTICPEVTVPCPNKCSQMIKRHKLKGHFNECPEVETDCVYKKYGCSVREKRVKVQVHEDAALNDHLLLVLENNTKLEKQIDGLQQSLLLKHQELQERTSSLEREVQPLVQQVTKSDHMLSAVQRSLEEQKDRVSTVQLQLQQLTRALGQDSARTELVQLKSSLETLRQQVSVIEGLKERLGVLEDNYMRHTRLLNIHVDQLQRNEERFQELESTSYNGKLIWKIREYQKKKKEVTPFLISVPFYTGRSGYKLCARAYLNGDGQGRGTHLSVYVVLMRGDFDSLLPWPFQQSVTLTVLDQSGARNDITGSFKPDLTSDSFHRPTSEMNKATGFPCFISHADLEAPKNAAFVKDDTLFIKIKVDTTGLEDL</sequence>
<keyword evidence="2 11" id="KW-0963">Cytoplasm</keyword>
<dbReference type="PROSITE" id="PS50144">
    <property type="entry name" value="MATH"/>
    <property type="match status" value="1"/>
</dbReference>
<accession>A0A9D3QMD9</accession>
<dbReference type="Pfam" id="PF00097">
    <property type="entry name" value="zf-C3HC4"/>
    <property type="match status" value="1"/>
</dbReference>
<keyword evidence="8 11" id="KW-0862">Zinc</keyword>
<comment type="similarity">
    <text evidence="11">Belongs to the TNF receptor-associated factor family.</text>
</comment>
<feature type="zinc finger region" description="TRAF-type" evidence="12">
    <location>
        <begin position="140"/>
        <end position="184"/>
    </location>
</feature>
<dbReference type="Gene3D" id="3.30.40.10">
    <property type="entry name" value="Zinc/RING finger domain, C3HC4 (zinc finger)"/>
    <property type="match status" value="3"/>
</dbReference>
<dbReference type="InterPro" id="IPR013083">
    <property type="entry name" value="Znf_RING/FYVE/PHD"/>
</dbReference>
<evidence type="ECO:0000256" key="1">
    <source>
        <dbReference type="ARBA" id="ARBA00004496"/>
    </source>
</evidence>
<organism evidence="17 18">
    <name type="scientific">Megalops atlanticus</name>
    <name type="common">Tarpon</name>
    <name type="synonym">Clupea gigantea</name>
    <dbReference type="NCBI Taxonomy" id="7932"/>
    <lineage>
        <taxon>Eukaryota</taxon>
        <taxon>Metazoa</taxon>
        <taxon>Chordata</taxon>
        <taxon>Craniata</taxon>
        <taxon>Vertebrata</taxon>
        <taxon>Euteleostomi</taxon>
        <taxon>Actinopterygii</taxon>
        <taxon>Neopterygii</taxon>
        <taxon>Teleostei</taxon>
        <taxon>Elopiformes</taxon>
        <taxon>Megalopidae</taxon>
        <taxon>Megalops</taxon>
    </lineage>
</organism>
<dbReference type="InterPro" id="IPR008974">
    <property type="entry name" value="TRAF-like"/>
</dbReference>
<dbReference type="GO" id="GO:0042981">
    <property type="term" value="P:regulation of apoptotic process"/>
    <property type="evidence" value="ECO:0007669"/>
    <property type="project" value="InterPro"/>
</dbReference>
<evidence type="ECO:0000256" key="4">
    <source>
        <dbReference type="ARBA" id="ARBA00022703"/>
    </source>
</evidence>
<dbReference type="SMART" id="SM00061">
    <property type="entry name" value="MATH"/>
    <property type="match status" value="1"/>
</dbReference>
<dbReference type="InterPro" id="IPR018957">
    <property type="entry name" value="Znf_C3HC4_RING-type"/>
</dbReference>
<dbReference type="SUPFAM" id="SSF57850">
    <property type="entry name" value="RING/U-box"/>
    <property type="match status" value="1"/>
</dbReference>
<dbReference type="GO" id="GO:0009898">
    <property type="term" value="C:cytoplasmic side of plasma membrane"/>
    <property type="evidence" value="ECO:0007669"/>
    <property type="project" value="TreeGrafter"/>
</dbReference>
<evidence type="ECO:0000256" key="11">
    <source>
        <dbReference type="PIRNR" id="PIRNR015614"/>
    </source>
</evidence>
<feature type="zinc finger region" description="TRAF-type" evidence="12">
    <location>
        <begin position="195"/>
        <end position="251"/>
    </location>
</feature>
<dbReference type="InterPro" id="IPR049342">
    <property type="entry name" value="TRAF1-6_MATH_dom"/>
</dbReference>
<dbReference type="FunFam" id="3.30.40.10:FF:000356">
    <property type="entry name" value="TNF receptor-associated factor"/>
    <property type="match status" value="1"/>
</dbReference>
<keyword evidence="3" id="KW-1017">Isopeptide bond</keyword>
<evidence type="ECO:0000256" key="12">
    <source>
        <dbReference type="PROSITE-ProRule" id="PRU00207"/>
    </source>
</evidence>